<gene>
    <name evidence="2" type="ORF">FHS07_001726</name>
</gene>
<dbReference type="EMBL" id="JACHXY010000002">
    <property type="protein sequence ID" value="MBB3158030.1"/>
    <property type="molecule type" value="Genomic_DNA"/>
</dbReference>
<organism evidence="2 3">
    <name type="scientific">Microbacterium proteolyticum</name>
    <dbReference type="NCBI Taxonomy" id="1572644"/>
    <lineage>
        <taxon>Bacteria</taxon>
        <taxon>Bacillati</taxon>
        <taxon>Actinomycetota</taxon>
        <taxon>Actinomycetes</taxon>
        <taxon>Micrococcales</taxon>
        <taxon>Microbacteriaceae</taxon>
        <taxon>Microbacterium</taxon>
    </lineage>
</organism>
<dbReference type="AlphaFoldDB" id="A0A7W5CI21"/>
<accession>A0A7W5CI21</accession>
<comment type="caution">
    <text evidence="2">The sequence shown here is derived from an EMBL/GenBank/DDBJ whole genome shotgun (WGS) entry which is preliminary data.</text>
</comment>
<keyword evidence="1" id="KW-1133">Transmembrane helix</keyword>
<reference evidence="2 3" key="1">
    <citation type="submission" date="2020-08" db="EMBL/GenBank/DDBJ databases">
        <title>Genomic Encyclopedia of Type Strains, Phase III (KMG-III): the genomes of soil and plant-associated and newly described type strains.</title>
        <authorList>
            <person name="Whitman W."/>
        </authorList>
    </citation>
    <scope>NUCLEOTIDE SEQUENCE [LARGE SCALE GENOMIC DNA]</scope>
    <source>
        <strain evidence="2 3">CECT 8356</strain>
    </source>
</reference>
<evidence type="ECO:0000313" key="2">
    <source>
        <dbReference type="EMBL" id="MBB3158030.1"/>
    </source>
</evidence>
<feature type="transmembrane region" description="Helical" evidence="1">
    <location>
        <begin position="6"/>
        <end position="26"/>
    </location>
</feature>
<evidence type="ECO:0000313" key="3">
    <source>
        <dbReference type="Proteomes" id="UP000543579"/>
    </source>
</evidence>
<evidence type="ECO:0008006" key="4">
    <source>
        <dbReference type="Google" id="ProtNLM"/>
    </source>
</evidence>
<name>A0A7W5CI21_9MICO</name>
<protein>
    <recommendedName>
        <fullName evidence="4">MotA/TolQ/ExbB proton channel domain-containing protein</fullName>
    </recommendedName>
</protein>
<feature type="transmembrane region" description="Helical" evidence="1">
    <location>
        <begin position="60"/>
        <end position="84"/>
    </location>
</feature>
<proteinExistence type="predicted"/>
<feature type="transmembrane region" description="Helical" evidence="1">
    <location>
        <begin position="104"/>
        <end position="128"/>
    </location>
</feature>
<dbReference type="RefSeq" id="WP_183419503.1">
    <property type="nucleotide sequence ID" value="NZ_JACHXY010000002.1"/>
</dbReference>
<keyword evidence="1" id="KW-0472">Membrane</keyword>
<sequence length="149" mass="15871">MNETFWSGALIGAFIGLLFTFAARPIERALDRHGERIASEKAAEVVDAGPADRQATRDWLVIQLIEIAVVGAVAGIGAGIMFGLQSTIAYAQPSTHEAYEGTRQLQLVLAVIGHLISLLGGAVVLRIASSAVRTARLLRSGKVKRPRKA</sequence>
<keyword evidence="1" id="KW-0812">Transmembrane</keyword>
<dbReference type="Proteomes" id="UP000543579">
    <property type="component" value="Unassembled WGS sequence"/>
</dbReference>
<evidence type="ECO:0000256" key="1">
    <source>
        <dbReference type="SAM" id="Phobius"/>
    </source>
</evidence>